<dbReference type="Proteomes" id="UP001365846">
    <property type="component" value="Unassembled WGS sequence"/>
</dbReference>
<accession>A0ABU8VMS5</accession>
<gene>
    <name evidence="1" type="ORF">WKW77_26335</name>
</gene>
<organism evidence="1 2">
    <name type="scientific">Variovorax ureilyticus</name>
    <dbReference type="NCBI Taxonomy" id="1836198"/>
    <lineage>
        <taxon>Bacteria</taxon>
        <taxon>Pseudomonadati</taxon>
        <taxon>Pseudomonadota</taxon>
        <taxon>Betaproteobacteria</taxon>
        <taxon>Burkholderiales</taxon>
        <taxon>Comamonadaceae</taxon>
        <taxon>Variovorax</taxon>
    </lineage>
</organism>
<evidence type="ECO:0000313" key="2">
    <source>
        <dbReference type="Proteomes" id="UP001365846"/>
    </source>
</evidence>
<evidence type="ECO:0000313" key="1">
    <source>
        <dbReference type="EMBL" id="MEJ8814621.1"/>
    </source>
</evidence>
<sequence length="140" mass="14831">MSGKSLRVKAVARAQRVHRIDKPLVIDTARAVDPATGLELHRYRIVSADDANDAVTTLLLDARGAAQENSDEALLLFPAASSRVLMGGNGSAPGPLYIGILEITSTKESRVTAVYTASEGNDGSPAAMVRATTRRVVLFQ</sequence>
<dbReference type="EMBL" id="JBBKZU010000014">
    <property type="protein sequence ID" value="MEJ8814621.1"/>
    <property type="molecule type" value="Genomic_DNA"/>
</dbReference>
<reference evidence="1 2" key="1">
    <citation type="submission" date="2024-03" db="EMBL/GenBank/DDBJ databases">
        <title>Novel species of the genus Variovorax.</title>
        <authorList>
            <person name="Liu Q."/>
            <person name="Xin Y.-H."/>
        </authorList>
    </citation>
    <scope>NUCLEOTIDE SEQUENCE [LARGE SCALE GENOMIC DNA]</scope>
    <source>
        <strain evidence="1 2">KACC 18899</strain>
    </source>
</reference>
<comment type="caution">
    <text evidence="1">The sequence shown here is derived from an EMBL/GenBank/DDBJ whole genome shotgun (WGS) entry which is preliminary data.</text>
</comment>
<keyword evidence="2" id="KW-1185">Reference proteome</keyword>
<protein>
    <submittedName>
        <fullName evidence="1">Uncharacterized protein</fullName>
    </submittedName>
</protein>
<proteinExistence type="predicted"/>
<dbReference type="RefSeq" id="WP_340359851.1">
    <property type="nucleotide sequence ID" value="NZ_JBBKZU010000014.1"/>
</dbReference>
<name>A0ABU8VMS5_9BURK</name>